<feature type="domain" description="Thiolase C-terminal" evidence="7">
    <location>
        <begin position="297"/>
        <end position="419"/>
    </location>
</feature>
<dbReference type="GO" id="GO:0003985">
    <property type="term" value="F:acetyl-CoA C-acetyltransferase activity"/>
    <property type="evidence" value="ECO:0007669"/>
    <property type="project" value="TreeGrafter"/>
</dbReference>
<feature type="domain" description="Thiolase N-terminal" evidence="6">
    <location>
        <begin position="44"/>
        <end position="289"/>
    </location>
</feature>
<dbReference type="GO" id="GO:0006635">
    <property type="term" value="P:fatty acid beta-oxidation"/>
    <property type="evidence" value="ECO:0007669"/>
    <property type="project" value="TreeGrafter"/>
</dbReference>
<dbReference type="EMBL" id="JAIFTL010000408">
    <property type="protein sequence ID" value="KAG9319622.1"/>
    <property type="molecule type" value="Genomic_DNA"/>
</dbReference>
<dbReference type="InterPro" id="IPR016039">
    <property type="entry name" value="Thiolase-like"/>
</dbReference>
<dbReference type="FunFam" id="3.40.47.10:FF:000010">
    <property type="entry name" value="Acetyl-CoA acetyltransferase (Thiolase)"/>
    <property type="match status" value="1"/>
</dbReference>
<evidence type="ECO:0000256" key="5">
    <source>
        <dbReference type="RuleBase" id="RU003557"/>
    </source>
</evidence>
<dbReference type="PROSITE" id="PS00098">
    <property type="entry name" value="THIOLASE_1"/>
    <property type="match status" value="1"/>
</dbReference>
<dbReference type="InterPro" id="IPR020615">
    <property type="entry name" value="Thiolase_acyl_enz_int_AS"/>
</dbReference>
<dbReference type="Pfam" id="PF00108">
    <property type="entry name" value="Thiolase_N"/>
    <property type="match status" value="1"/>
</dbReference>
<dbReference type="Pfam" id="PF02803">
    <property type="entry name" value="Thiolase_C"/>
    <property type="match status" value="1"/>
</dbReference>
<keyword evidence="2 5" id="KW-0808">Transferase</keyword>
<dbReference type="SUPFAM" id="SSF53901">
    <property type="entry name" value="Thiolase-like"/>
    <property type="match status" value="2"/>
</dbReference>
<feature type="active site" description="Acyl-thioester intermediate" evidence="4">
    <location>
        <position position="114"/>
    </location>
</feature>
<dbReference type="InterPro" id="IPR020616">
    <property type="entry name" value="Thiolase_N"/>
</dbReference>
<evidence type="ECO:0000256" key="2">
    <source>
        <dbReference type="ARBA" id="ARBA00022679"/>
    </source>
</evidence>
<feature type="active site" description="Proton acceptor" evidence="4">
    <location>
        <position position="406"/>
    </location>
</feature>
<evidence type="ECO:0000259" key="7">
    <source>
        <dbReference type="Pfam" id="PF02803"/>
    </source>
</evidence>
<evidence type="ECO:0000259" key="6">
    <source>
        <dbReference type="Pfam" id="PF00108"/>
    </source>
</evidence>
<evidence type="ECO:0000256" key="1">
    <source>
        <dbReference type="ARBA" id="ARBA00010982"/>
    </source>
</evidence>
<dbReference type="InterPro" id="IPR020617">
    <property type="entry name" value="Thiolase_C"/>
</dbReference>
<dbReference type="CDD" id="cd00751">
    <property type="entry name" value="thiolase"/>
    <property type="match status" value="1"/>
</dbReference>
<accession>A0A9P7ZWL2</accession>
<feature type="active site" description="Proton acceptor" evidence="4">
    <location>
        <position position="376"/>
    </location>
</feature>
<dbReference type="PIRSF" id="PIRSF000429">
    <property type="entry name" value="Ac-CoA_Ac_transf"/>
    <property type="match status" value="1"/>
</dbReference>
<dbReference type="NCBIfam" id="TIGR01930">
    <property type="entry name" value="AcCoA-C-Actrans"/>
    <property type="match status" value="1"/>
</dbReference>
<dbReference type="InterPro" id="IPR002155">
    <property type="entry name" value="Thiolase"/>
</dbReference>
<reference evidence="8" key="1">
    <citation type="submission" date="2021-07" db="EMBL/GenBank/DDBJ databases">
        <title>Draft genome of Mortierella alpina, strain LL118, isolated from an aspen leaf litter sample.</title>
        <authorList>
            <person name="Yang S."/>
            <person name="Vinatzer B.A."/>
        </authorList>
    </citation>
    <scope>NUCLEOTIDE SEQUENCE</scope>
    <source>
        <strain evidence="8">LL118</strain>
    </source>
</reference>
<dbReference type="PANTHER" id="PTHR18919">
    <property type="entry name" value="ACETYL-COA C-ACYLTRANSFERASE"/>
    <property type="match status" value="1"/>
</dbReference>
<keyword evidence="3 5" id="KW-0012">Acyltransferase</keyword>
<dbReference type="PANTHER" id="PTHR18919:SF107">
    <property type="entry name" value="ACETYL-COA ACETYLTRANSFERASE, CYTOSOLIC"/>
    <property type="match status" value="1"/>
</dbReference>
<comment type="similarity">
    <text evidence="1 5">Belongs to the thiolase-like superfamily. Thiolase family.</text>
</comment>
<dbReference type="Gene3D" id="3.40.47.10">
    <property type="match status" value="2"/>
</dbReference>
<dbReference type="InterPro" id="IPR020613">
    <property type="entry name" value="Thiolase_CS"/>
</dbReference>
<organism evidence="8 9">
    <name type="scientific">Mortierella alpina</name>
    <name type="common">Oleaginous fungus</name>
    <name type="synonym">Mortierella renispora</name>
    <dbReference type="NCBI Taxonomy" id="64518"/>
    <lineage>
        <taxon>Eukaryota</taxon>
        <taxon>Fungi</taxon>
        <taxon>Fungi incertae sedis</taxon>
        <taxon>Mucoromycota</taxon>
        <taxon>Mortierellomycotina</taxon>
        <taxon>Mortierellomycetes</taxon>
        <taxon>Mortierellales</taxon>
        <taxon>Mortierellaceae</taxon>
        <taxon>Mortierella</taxon>
    </lineage>
</organism>
<evidence type="ECO:0000313" key="8">
    <source>
        <dbReference type="EMBL" id="KAG9319622.1"/>
    </source>
</evidence>
<dbReference type="InterPro" id="IPR020610">
    <property type="entry name" value="Thiolase_AS"/>
</dbReference>
<proteinExistence type="inferred from homology"/>
<evidence type="ECO:0000313" key="9">
    <source>
        <dbReference type="Proteomes" id="UP000717515"/>
    </source>
</evidence>
<dbReference type="PROSITE" id="PS00099">
    <property type="entry name" value="THIOLASE_3"/>
    <property type="match status" value="1"/>
</dbReference>
<evidence type="ECO:0000256" key="3">
    <source>
        <dbReference type="ARBA" id="ARBA00023315"/>
    </source>
</evidence>
<comment type="caution">
    <text evidence="8">The sequence shown here is derived from an EMBL/GenBank/DDBJ whole genome shotgun (WGS) entry which is preliminary data.</text>
</comment>
<protein>
    <submittedName>
        <fullName evidence="8">Uncharacterized protein</fullName>
    </submittedName>
</protein>
<gene>
    <name evidence="8" type="ORF">KVV02_003511</name>
</gene>
<name>A0A9P7ZWL2_MORAP</name>
<dbReference type="GO" id="GO:0005739">
    <property type="term" value="C:mitochondrion"/>
    <property type="evidence" value="ECO:0007669"/>
    <property type="project" value="TreeGrafter"/>
</dbReference>
<dbReference type="PROSITE" id="PS00737">
    <property type="entry name" value="THIOLASE_2"/>
    <property type="match status" value="1"/>
</dbReference>
<sequence>MANVFIVAAKRTPFGAFGNPHVYMAHSTPKRRIILAHLNDQLARGKLKDYTAAELGAFASKAALADVGKQVPIDSVIVGNVAHTDAAGPYLARHVGLRSGLDITVPALTVNRLCGSGFQSVINAAHEIIVGDANIVLTGGAESMSLAPYALRNIRFGGTRFGVDLKLEDTLAAALVDRFPKETPMGITAENLSQEHKISRQECDEYALMSQQRWAAANKAGRFNAEITPVEYKVKKTMETLSHDEHPRPQTTIETLAKLPSVFKKEGAVTAGNASGISDGAGAIIVASDQAVKEHGLKPLAKVVSWHVTAVDPSIMGIGPVTAIQGALKKAGLTLKDMDLIEVNEAFAAQYLAVEKVLGLDRNKTNLNGGAIALGHPLGASGSRILAHLTHELQRTQGKYAIGSACIGGGQGIAVILERC</sequence>
<dbReference type="AlphaFoldDB" id="A0A9P7ZWL2"/>
<evidence type="ECO:0000256" key="4">
    <source>
        <dbReference type="PIRSR" id="PIRSR000429-1"/>
    </source>
</evidence>
<dbReference type="Proteomes" id="UP000717515">
    <property type="component" value="Unassembled WGS sequence"/>
</dbReference>